<evidence type="ECO:0000256" key="1">
    <source>
        <dbReference type="SAM" id="MobiDB-lite"/>
    </source>
</evidence>
<evidence type="ECO:0000313" key="3">
    <source>
        <dbReference type="Proteomes" id="UP000499080"/>
    </source>
</evidence>
<accession>A0A4Y2DNQ3</accession>
<reference evidence="2 3" key="1">
    <citation type="journal article" date="2019" name="Sci. Rep.">
        <title>Orb-weaving spider Araneus ventricosus genome elucidates the spidroin gene catalogue.</title>
        <authorList>
            <person name="Kono N."/>
            <person name="Nakamura H."/>
            <person name="Ohtoshi R."/>
            <person name="Moran D.A.P."/>
            <person name="Shinohara A."/>
            <person name="Yoshida Y."/>
            <person name="Fujiwara M."/>
            <person name="Mori M."/>
            <person name="Tomita M."/>
            <person name="Arakawa K."/>
        </authorList>
    </citation>
    <scope>NUCLEOTIDE SEQUENCE [LARGE SCALE GENOMIC DNA]</scope>
</reference>
<comment type="caution">
    <text evidence="2">The sequence shown here is derived from an EMBL/GenBank/DDBJ whole genome shotgun (WGS) entry which is preliminary data.</text>
</comment>
<feature type="region of interest" description="Disordered" evidence="1">
    <location>
        <begin position="1"/>
        <end position="52"/>
    </location>
</feature>
<feature type="compositionally biased region" description="Polar residues" evidence="1">
    <location>
        <begin position="1"/>
        <end position="17"/>
    </location>
</feature>
<name>A0A4Y2DNQ3_ARAVE</name>
<feature type="compositionally biased region" description="Basic and acidic residues" evidence="1">
    <location>
        <begin position="39"/>
        <end position="49"/>
    </location>
</feature>
<evidence type="ECO:0000313" key="2">
    <source>
        <dbReference type="EMBL" id="GBM18400.1"/>
    </source>
</evidence>
<organism evidence="2 3">
    <name type="scientific">Araneus ventricosus</name>
    <name type="common">Orbweaver spider</name>
    <name type="synonym">Epeira ventricosa</name>
    <dbReference type="NCBI Taxonomy" id="182803"/>
    <lineage>
        <taxon>Eukaryota</taxon>
        <taxon>Metazoa</taxon>
        <taxon>Ecdysozoa</taxon>
        <taxon>Arthropoda</taxon>
        <taxon>Chelicerata</taxon>
        <taxon>Arachnida</taxon>
        <taxon>Araneae</taxon>
        <taxon>Araneomorphae</taxon>
        <taxon>Entelegynae</taxon>
        <taxon>Araneoidea</taxon>
        <taxon>Araneidae</taxon>
        <taxon>Araneus</taxon>
    </lineage>
</organism>
<keyword evidence="3" id="KW-1185">Reference proteome</keyword>
<gene>
    <name evidence="2" type="ORF">AVEN_72740_1</name>
</gene>
<dbReference type="Proteomes" id="UP000499080">
    <property type="component" value="Unassembled WGS sequence"/>
</dbReference>
<sequence length="108" mass="12037">MVEFKNSLNSKTQSADSNLRPRLEGSGTSKHSPTLGPRFEGRNETRNGGEEENGWVEFCDFEPFLKTNFGTSVNALPYFAIKMGGKETGLTRNGIVQRNRHFVGRMPA</sequence>
<protein>
    <submittedName>
        <fullName evidence="2">Uncharacterized protein</fullName>
    </submittedName>
</protein>
<proteinExistence type="predicted"/>
<dbReference type="EMBL" id="BGPR01000403">
    <property type="protein sequence ID" value="GBM18400.1"/>
    <property type="molecule type" value="Genomic_DNA"/>
</dbReference>
<dbReference type="AlphaFoldDB" id="A0A4Y2DNQ3"/>